<organism evidence="2 3">
    <name type="scientific">Bradyrhizobium uaiense</name>
    <dbReference type="NCBI Taxonomy" id="2594946"/>
    <lineage>
        <taxon>Bacteria</taxon>
        <taxon>Pseudomonadati</taxon>
        <taxon>Pseudomonadota</taxon>
        <taxon>Alphaproteobacteria</taxon>
        <taxon>Hyphomicrobiales</taxon>
        <taxon>Nitrobacteraceae</taxon>
        <taxon>Bradyrhizobium</taxon>
    </lineage>
</organism>
<dbReference type="RefSeq" id="WP_235999457.1">
    <property type="nucleotide sequence ID" value="NZ_VKHP01000011.1"/>
</dbReference>
<dbReference type="Proteomes" id="UP000468531">
    <property type="component" value="Unassembled WGS sequence"/>
</dbReference>
<reference evidence="2 3" key="1">
    <citation type="journal article" date="2020" name="Arch. Microbiol.">
        <title>Bradyrhizobium uaiense sp. nov., a new highly efficient cowpea symbiont.</title>
        <authorList>
            <person name="Cabral Michel D."/>
            <person name="Azarias Guimaraes A."/>
            <person name="Martins da Costa E."/>
            <person name="Soares de Carvalho T."/>
            <person name="Balsanelli E."/>
            <person name="Willems A."/>
            <person name="Maltempi de Souza E."/>
            <person name="de Souza Moreira F.M."/>
        </authorList>
    </citation>
    <scope>NUCLEOTIDE SEQUENCE [LARGE SCALE GENOMIC DNA]</scope>
    <source>
        <strain evidence="2 3">UFLA 03-164</strain>
    </source>
</reference>
<proteinExistence type="predicted"/>
<sequence length="62" mass="7011">MGGVILFVSKSERERVRLIREARAIYESIFPAEDRISEPKSGTLDGHADRGVDEYHRNGVHS</sequence>
<gene>
    <name evidence="2" type="ORF">FNJ47_05310</name>
</gene>
<evidence type="ECO:0000256" key="1">
    <source>
        <dbReference type="SAM" id="MobiDB-lite"/>
    </source>
</evidence>
<comment type="caution">
    <text evidence="2">The sequence shown here is derived from an EMBL/GenBank/DDBJ whole genome shotgun (WGS) entry which is preliminary data.</text>
</comment>
<feature type="compositionally biased region" description="Basic and acidic residues" evidence="1">
    <location>
        <begin position="46"/>
        <end position="62"/>
    </location>
</feature>
<name>A0A6P1BAP2_9BRAD</name>
<protein>
    <submittedName>
        <fullName evidence="2">Uncharacterized protein</fullName>
    </submittedName>
</protein>
<accession>A0A6P1BAP2</accession>
<evidence type="ECO:0000313" key="2">
    <source>
        <dbReference type="EMBL" id="NEU95264.1"/>
    </source>
</evidence>
<dbReference type="AlphaFoldDB" id="A0A6P1BAP2"/>
<dbReference type="EMBL" id="VKHP01000011">
    <property type="protein sequence ID" value="NEU95264.1"/>
    <property type="molecule type" value="Genomic_DNA"/>
</dbReference>
<feature type="region of interest" description="Disordered" evidence="1">
    <location>
        <begin position="36"/>
        <end position="62"/>
    </location>
</feature>
<keyword evidence="3" id="KW-1185">Reference proteome</keyword>
<evidence type="ECO:0000313" key="3">
    <source>
        <dbReference type="Proteomes" id="UP000468531"/>
    </source>
</evidence>